<keyword evidence="1" id="KW-0808">Transferase</keyword>
<dbReference type="PANTHER" id="PTHR37984">
    <property type="entry name" value="PROTEIN CBG26694"/>
    <property type="match status" value="1"/>
</dbReference>
<keyword evidence="6" id="KW-0695">RNA-directed DNA polymerase</keyword>
<dbReference type="InterPro" id="IPR050951">
    <property type="entry name" value="Retrovirus_Pol_polyprotein"/>
</dbReference>
<evidence type="ECO:0000256" key="3">
    <source>
        <dbReference type="ARBA" id="ARBA00022722"/>
    </source>
</evidence>
<evidence type="ECO:0000256" key="5">
    <source>
        <dbReference type="ARBA" id="ARBA00022801"/>
    </source>
</evidence>
<keyword evidence="9" id="KW-1185">Reference proteome</keyword>
<dbReference type="GO" id="GO:0004519">
    <property type="term" value="F:endonuclease activity"/>
    <property type="evidence" value="ECO:0007669"/>
    <property type="project" value="UniProtKB-KW"/>
</dbReference>
<evidence type="ECO:0000256" key="2">
    <source>
        <dbReference type="ARBA" id="ARBA00022695"/>
    </source>
</evidence>
<dbReference type="OrthoDB" id="8035539at2759"/>
<reference evidence="8 9" key="1">
    <citation type="journal article" date="2017" name="PLoS Biol.">
        <title>The sea cucumber genome provides insights into morphological evolution and visceral regeneration.</title>
        <authorList>
            <person name="Zhang X."/>
            <person name="Sun L."/>
            <person name="Yuan J."/>
            <person name="Sun Y."/>
            <person name="Gao Y."/>
            <person name="Zhang L."/>
            <person name="Li S."/>
            <person name="Dai H."/>
            <person name="Hamel J.F."/>
            <person name="Liu C."/>
            <person name="Yu Y."/>
            <person name="Liu S."/>
            <person name="Lin W."/>
            <person name="Guo K."/>
            <person name="Jin S."/>
            <person name="Xu P."/>
            <person name="Storey K.B."/>
            <person name="Huan P."/>
            <person name="Zhang T."/>
            <person name="Zhou Y."/>
            <person name="Zhang J."/>
            <person name="Lin C."/>
            <person name="Li X."/>
            <person name="Xing L."/>
            <person name="Huo D."/>
            <person name="Sun M."/>
            <person name="Wang L."/>
            <person name="Mercier A."/>
            <person name="Li F."/>
            <person name="Yang H."/>
            <person name="Xiang J."/>
        </authorList>
    </citation>
    <scope>NUCLEOTIDE SEQUENCE [LARGE SCALE GENOMIC DNA]</scope>
    <source>
        <strain evidence="8">Shaxun</strain>
        <tissue evidence="8">Muscle</tissue>
    </source>
</reference>
<dbReference type="PANTHER" id="PTHR37984:SF5">
    <property type="entry name" value="PROTEIN NYNRIN-LIKE"/>
    <property type="match status" value="1"/>
</dbReference>
<comment type="caution">
    <text evidence="8">The sequence shown here is derived from an EMBL/GenBank/DDBJ whole genome shotgun (WGS) entry which is preliminary data.</text>
</comment>
<accession>A0A2G8KDU7</accession>
<evidence type="ECO:0000313" key="9">
    <source>
        <dbReference type="Proteomes" id="UP000230750"/>
    </source>
</evidence>
<dbReference type="Proteomes" id="UP000230750">
    <property type="component" value="Unassembled WGS sequence"/>
</dbReference>
<gene>
    <name evidence="8" type="ORF">BSL78_16969</name>
</gene>
<dbReference type="Gene3D" id="1.10.340.70">
    <property type="match status" value="1"/>
</dbReference>
<keyword evidence="5" id="KW-0378">Hydrolase</keyword>
<evidence type="ECO:0000256" key="6">
    <source>
        <dbReference type="ARBA" id="ARBA00022918"/>
    </source>
</evidence>
<dbReference type="AlphaFoldDB" id="A0A2G8KDU7"/>
<dbReference type="InterPro" id="IPR043502">
    <property type="entry name" value="DNA/RNA_pol_sf"/>
</dbReference>
<proteinExistence type="predicted"/>
<sequence length="227" mass="25777">MPDGSEKPVAYASRTLSKAVQNYSQVEKEGLACIFGVKKYHSYLHGRKFELVTDHKPLQSLFNEAKSTPPQATSIIQRWALMLANYEYNLKFRHTSERGNADAFSRLPLKDNNTQVPMSADTILLLENLNQGPITTTEISNWTAKDPVLSRALNFERTGWPNECPSSSNDFKPYFQRRNELSVEDGCLLWGNRVIVPKQGRTQILNELHGSHPGIARMKSLARMLVW</sequence>
<evidence type="ECO:0000256" key="4">
    <source>
        <dbReference type="ARBA" id="ARBA00022759"/>
    </source>
</evidence>
<dbReference type="SUPFAM" id="SSF56672">
    <property type="entry name" value="DNA/RNA polymerases"/>
    <property type="match status" value="1"/>
</dbReference>
<dbReference type="CDD" id="cd09274">
    <property type="entry name" value="RNase_HI_RT_Ty3"/>
    <property type="match status" value="1"/>
</dbReference>
<organism evidence="8 9">
    <name type="scientific">Stichopus japonicus</name>
    <name type="common">Sea cucumber</name>
    <dbReference type="NCBI Taxonomy" id="307972"/>
    <lineage>
        <taxon>Eukaryota</taxon>
        <taxon>Metazoa</taxon>
        <taxon>Echinodermata</taxon>
        <taxon>Eleutherozoa</taxon>
        <taxon>Echinozoa</taxon>
        <taxon>Holothuroidea</taxon>
        <taxon>Aspidochirotacea</taxon>
        <taxon>Aspidochirotida</taxon>
        <taxon>Stichopodidae</taxon>
        <taxon>Apostichopus</taxon>
    </lineage>
</organism>
<dbReference type="EMBL" id="MRZV01000661">
    <property type="protein sequence ID" value="PIK46177.1"/>
    <property type="molecule type" value="Genomic_DNA"/>
</dbReference>
<dbReference type="GO" id="GO:0003964">
    <property type="term" value="F:RNA-directed DNA polymerase activity"/>
    <property type="evidence" value="ECO:0007669"/>
    <property type="project" value="UniProtKB-KW"/>
</dbReference>
<evidence type="ECO:0000256" key="1">
    <source>
        <dbReference type="ARBA" id="ARBA00022679"/>
    </source>
</evidence>
<dbReference type="Pfam" id="PF17917">
    <property type="entry name" value="RT_RNaseH"/>
    <property type="match status" value="1"/>
</dbReference>
<evidence type="ECO:0000313" key="8">
    <source>
        <dbReference type="EMBL" id="PIK46177.1"/>
    </source>
</evidence>
<dbReference type="GO" id="GO:0016787">
    <property type="term" value="F:hydrolase activity"/>
    <property type="evidence" value="ECO:0007669"/>
    <property type="project" value="UniProtKB-KW"/>
</dbReference>
<keyword evidence="2" id="KW-0548">Nucleotidyltransferase</keyword>
<dbReference type="InterPro" id="IPR041373">
    <property type="entry name" value="RT_RNaseH"/>
</dbReference>
<feature type="domain" description="Reverse transcriptase RNase H-like" evidence="7">
    <location>
        <begin position="3"/>
        <end position="86"/>
    </location>
</feature>
<evidence type="ECO:0000259" key="7">
    <source>
        <dbReference type="Pfam" id="PF17917"/>
    </source>
</evidence>
<keyword evidence="3" id="KW-0540">Nuclease</keyword>
<name>A0A2G8KDU7_STIJA</name>
<protein>
    <recommendedName>
        <fullName evidence="7">Reverse transcriptase RNase H-like domain-containing protein</fullName>
    </recommendedName>
</protein>
<dbReference type="STRING" id="307972.A0A2G8KDU7"/>
<keyword evidence="4" id="KW-0255">Endonuclease</keyword>